<reference evidence="1" key="1">
    <citation type="journal article" date="2005" name="Proc. Natl. Acad. Sci. U.S.A.">
        <title>The psychrophilic lifestyle as revealed by the genome sequence of Colwellia psychrerythraea 34H through genomic and proteomic analyses.</title>
        <authorList>
            <person name="Methe B.A."/>
            <person name="Nelson K.E."/>
            <person name="Deming J.W."/>
            <person name="Momen B."/>
            <person name="Melamud E."/>
            <person name="Zhang X."/>
            <person name="Moult J."/>
            <person name="Madupu R."/>
            <person name="Nelson W.C."/>
            <person name="Dodson R.J."/>
            <person name="Brinkac L.M."/>
            <person name="Daugherty S.C."/>
            <person name="Durkin A.S."/>
            <person name="DeBoy R.T."/>
            <person name="Kolonay J.F."/>
            <person name="Sullivan S.A."/>
            <person name="Zhou L."/>
            <person name="Davidsen T.M."/>
            <person name="Wu M."/>
            <person name="Huston A.L."/>
            <person name="Lewis M."/>
            <person name="Weaver B."/>
            <person name="Weidman J.F."/>
            <person name="Khouri H."/>
            <person name="Utterback T.R."/>
            <person name="Feldblyum T.V."/>
            <person name="Fraser C.M."/>
        </authorList>
    </citation>
    <scope>NUCLEOTIDE SEQUENCE [LARGE SCALE GENOMIC DNA]</scope>
    <source>
        <strain evidence="1">34H</strain>
    </source>
</reference>
<sequence>MRESLSDLIDAVIETTVPVMQSPIERARQGPCWALTDAGKSLVDRISSDPKFVEFDKHLQLLGNGASVTDLSQLADWLVERAKVVGGKGAERDLLQYLDSDEIEVYAIMLLADVYLNAEYKFCNNVEIINSTSLPNKSFADTILNDSFSSRLPLPRVYSLLVSPYSQKRFHWPNTESETKMPMTEYPSNALEETKLCLVLARSRSIQVIASGTIAPDHLPFIRSCTGWSMHSFKLPGMAPSILEIEMKIADELLLKLRKLPESFKIKLATSIERFNGYCSGASMVEKSIDLRICLESIFLSDGNKEQLRYTLALRSALFVGDSLEEKKEIMNIMKKSYDVTSTAVHEGKMPTKNVDLLPQAAKIARNSILKLLDVGPVDWQTIELQASID</sequence>
<gene>
    <name evidence="1" type="ordered locus">CPS_1645</name>
</gene>
<name>Q484Y2_COLP3</name>
<dbReference type="Proteomes" id="UP000000547">
    <property type="component" value="Chromosome"/>
</dbReference>
<dbReference type="AlphaFoldDB" id="Q484Y2"/>
<evidence type="ECO:0000313" key="2">
    <source>
        <dbReference type="Proteomes" id="UP000000547"/>
    </source>
</evidence>
<proteinExistence type="predicted"/>
<organism evidence="1 2">
    <name type="scientific">Colwellia psychrerythraea (strain 34H / ATCC BAA-681)</name>
    <name type="common">Vibrio psychroerythus</name>
    <dbReference type="NCBI Taxonomy" id="167879"/>
    <lineage>
        <taxon>Bacteria</taxon>
        <taxon>Pseudomonadati</taxon>
        <taxon>Pseudomonadota</taxon>
        <taxon>Gammaproteobacteria</taxon>
        <taxon>Alteromonadales</taxon>
        <taxon>Colwelliaceae</taxon>
        <taxon>Colwellia</taxon>
    </lineage>
</organism>
<dbReference type="EMBL" id="CP000083">
    <property type="protein sequence ID" value="AAZ28599.1"/>
    <property type="molecule type" value="Genomic_DNA"/>
</dbReference>
<dbReference type="HOGENOM" id="CLU_707344_0_0_6"/>
<accession>Q484Y2</accession>
<evidence type="ECO:0000313" key="1">
    <source>
        <dbReference type="EMBL" id="AAZ28599.1"/>
    </source>
</evidence>
<protein>
    <submittedName>
        <fullName evidence="1">Uncharacterized protein</fullName>
    </submittedName>
</protein>
<dbReference type="STRING" id="167879.CPS_1645"/>
<dbReference type="KEGG" id="cps:CPS_1645"/>